<dbReference type="EMBL" id="SGTH01000006">
    <property type="protein sequence ID" value="RZH26919.1"/>
    <property type="molecule type" value="Genomic_DNA"/>
</dbReference>
<dbReference type="Pfam" id="PF01810">
    <property type="entry name" value="LysE"/>
    <property type="match status" value="1"/>
</dbReference>
<keyword evidence="3 6" id="KW-0812">Transmembrane</keyword>
<evidence type="ECO:0000313" key="8">
    <source>
        <dbReference type="Proteomes" id="UP000294065"/>
    </source>
</evidence>
<evidence type="ECO:0000256" key="5">
    <source>
        <dbReference type="ARBA" id="ARBA00023136"/>
    </source>
</evidence>
<organism evidence="7 8">
    <name type="scientific">Acinetobacter pittii</name>
    <name type="common">Acinetobacter genomosp. 3</name>
    <dbReference type="NCBI Taxonomy" id="48296"/>
    <lineage>
        <taxon>Bacteria</taxon>
        <taxon>Pseudomonadati</taxon>
        <taxon>Pseudomonadota</taxon>
        <taxon>Gammaproteobacteria</taxon>
        <taxon>Moraxellales</taxon>
        <taxon>Moraxellaceae</taxon>
        <taxon>Acinetobacter</taxon>
        <taxon>Acinetobacter calcoaceticus/baumannii complex</taxon>
    </lineage>
</organism>
<evidence type="ECO:0000256" key="2">
    <source>
        <dbReference type="ARBA" id="ARBA00022475"/>
    </source>
</evidence>
<feature type="transmembrane region" description="Helical" evidence="6">
    <location>
        <begin position="112"/>
        <end position="133"/>
    </location>
</feature>
<comment type="subcellular location">
    <subcellularLocation>
        <location evidence="1">Cell membrane</location>
        <topology evidence="1">Multi-pass membrane protein</topology>
    </subcellularLocation>
</comment>
<dbReference type="Proteomes" id="UP000294065">
    <property type="component" value="Unassembled WGS sequence"/>
</dbReference>
<accession>A0AAE8G7R4</accession>
<feature type="transmembrane region" description="Helical" evidence="6">
    <location>
        <begin position="70"/>
        <end position="91"/>
    </location>
</feature>
<keyword evidence="5 6" id="KW-0472">Membrane</keyword>
<dbReference type="GO" id="GO:0005886">
    <property type="term" value="C:plasma membrane"/>
    <property type="evidence" value="ECO:0007669"/>
    <property type="project" value="UniProtKB-SubCell"/>
</dbReference>
<feature type="transmembrane region" description="Helical" evidence="6">
    <location>
        <begin position="184"/>
        <end position="205"/>
    </location>
</feature>
<evidence type="ECO:0000256" key="3">
    <source>
        <dbReference type="ARBA" id="ARBA00022692"/>
    </source>
</evidence>
<keyword evidence="4 6" id="KW-1133">Transmembrane helix</keyword>
<dbReference type="RefSeq" id="WP_130173637.1">
    <property type="nucleotide sequence ID" value="NZ_SGTH01000006.1"/>
</dbReference>
<evidence type="ECO:0000256" key="6">
    <source>
        <dbReference type="SAM" id="Phobius"/>
    </source>
</evidence>
<dbReference type="AlphaFoldDB" id="A0AAE8G7R4"/>
<dbReference type="PANTHER" id="PTHR30086">
    <property type="entry name" value="ARGININE EXPORTER PROTEIN ARGO"/>
    <property type="match status" value="1"/>
</dbReference>
<evidence type="ECO:0000256" key="4">
    <source>
        <dbReference type="ARBA" id="ARBA00022989"/>
    </source>
</evidence>
<dbReference type="PANTHER" id="PTHR30086:SF20">
    <property type="entry name" value="ARGININE EXPORTER PROTEIN ARGO-RELATED"/>
    <property type="match status" value="1"/>
</dbReference>
<feature type="transmembrane region" description="Helical" evidence="6">
    <location>
        <begin position="6"/>
        <end position="26"/>
    </location>
</feature>
<evidence type="ECO:0000313" key="7">
    <source>
        <dbReference type="EMBL" id="RZH26919.1"/>
    </source>
</evidence>
<dbReference type="InterPro" id="IPR001123">
    <property type="entry name" value="LeuE-type"/>
</dbReference>
<dbReference type="PIRSF" id="PIRSF006324">
    <property type="entry name" value="LeuE"/>
    <property type="match status" value="1"/>
</dbReference>
<feature type="transmembrane region" description="Helical" evidence="6">
    <location>
        <begin position="145"/>
        <end position="163"/>
    </location>
</feature>
<reference evidence="7 8" key="1">
    <citation type="submission" date="2019-02" db="EMBL/GenBank/DDBJ databases">
        <title>The Batch Genome Submission of Acinetobacter spp. strains.</title>
        <authorList>
            <person name="Qin J."/>
            <person name="Hu Y."/>
            <person name="Ye H."/>
            <person name="Wei L."/>
            <person name="Feng Y."/>
            <person name="Zong Z."/>
        </authorList>
    </citation>
    <scope>NUCLEOTIDE SEQUENCE [LARGE SCALE GENOMIC DNA]</scope>
    <source>
        <strain evidence="7 8">WCHAP100012</strain>
    </source>
</reference>
<dbReference type="GO" id="GO:0015171">
    <property type="term" value="F:amino acid transmembrane transporter activity"/>
    <property type="evidence" value="ECO:0007669"/>
    <property type="project" value="TreeGrafter"/>
</dbReference>
<sequence>MLDLSLLPFIATSLLIILTPGQDMVLVMSRSLSSGTRVGITTAAGISSGLLLHTVLAMLGVGTLLQASEWLFIILKLIGAIYLIYLGFKLFRSSGDLILVNNARSPDSLFKIFVQGAFSNISNPKIMLFYFAFLPQFVHPNSTNPMLSLFILGATFAGLTFLVKGPIALVSGMLANKIQKNPYFLTYMYKFSGTVLFILGIKLALEDK</sequence>
<protein>
    <submittedName>
        <fullName evidence="7">LysE family translocator</fullName>
    </submittedName>
</protein>
<keyword evidence="2" id="KW-1003">Cell membrane</keyword>
<evidence type="ECO:0000256" key="1">
    <source>
        <dbReference type="ARBA" id="ARBA00004651"/>
    </source>
</evidence>
<feature type="transmembrane region" description="Helical" evidence="6">
    <location>
        <begin position="38"/>
        <end position="64"/>
    </location>
</feature>
<name>A0AAE8G7R4_ACIPI</name>
<comment type="caution">
    <text evidence="7">The sequence shown here is derived from an EMBL/GenBank/DDBJ whole genome shotgun (WGS) entry which is preliminary data.</text>
</comment>
<gene>
    <name evidence="7" type="ORF">EXD98_13805</name>
</gene>
<proteinExistence type="predicted"/>